<dbReference type="PROSITE" id="PS01081">
    <property type="entry name" value="HTH_TETR_1"/>
    <property type="match status" value="1"/>
</dbReference>
<name>A0A679IRU4_9HYPH</name>
<feature type="DNA-binding region" description="H-T-H motif" evidence="4">
    <location>
        <begin position="56"/>
        <end position="75"/>
    </location>
</feature>
<dbReference type="GO" id="GO:0003700">
    <property type="term" value="F:DNA-binding transcription factor activity"/>
    <property type="evidence" value="ECO:0007669"/>
    <property type="project" value="TreeGrafter"/>
</dbReference>
<evidence type="ECO:0000256" key="2">
    <source>
        <dbReference type="ARBA" id="ARBA00023125"/>
    </source>
</evidence>
<dbReference type="Pfam" id="PF14246">
    <property type="entry name" value="TetR_C_7"/>
    <property type="match status" value="1"/>
</dbReference>
<accession>A0A679IRU4</accession>
<dbReference type="PRINTS" id="PR00455">
    <property type="entry name" value="HTHTETR"/>
</dbReference>
<dbReference type="SUPFAM" id="SSF48498">
    <property type="entry name" value="Tetracyclin repressor-like, C-terminal domain"/>
    <property type="match status" value="1"/>
</dbReference>
<dbReference type="SUPFAM" id="SSF46689">
    <property type="entry name" value="Homeodomain-like"/>
    <property type="match status" value="1"/>
</dbReference>
<evidence type="ECO:0000256" key="3">
    <source>
        <dbReference type="ARBA" id="ARBA00023163"/>
    </source>
</evidence>
<dbReference type="Gene3D" id="1.10.357.10">
    <property type="entry name" value="Tetracycline Repressor, domain 2"/>
    <property type="match status" value="1"/>
</dbReference>
<dbReference type="InterPro" id="IPR001647">
    <property type="entry name" value="HTH_TetR"/>
</dbReference>
<reference evidence="7" key="1">
    <citation type="submission" date="2019-12" db="EMBL/GenBank/DDBJ databases">
        <authorList>
            <person name="Cremers G."/>
        </authorList>
    </citation>
    <scope>NUCLEOTIDE SEQUENCE</scope>
    <source>
        <strain evidence="7">Mbul1</strain>
    </source>
</reference>
<evidence type="ECO:0000256" key="1">
    <source>
        <dbReference type="ARBA" id="ARBA00023015"/>
    </source>
</evidence>
<dbReference type="InterPro" id="IPR050109">
    <property type="entry name" value="HTH-type_TetR-like_transc_reg"/>
</dbReference>
<gene>
    <name evidence="7" type="ORF">MBUL_01957</name>
</gene>
<sequence>MTERFGQLEGEVVAGGGDVPTSDRTGARNPAETDKRRQILDGARSVFMASGFDGASMGEIAKAAGVSKGTLYVYFDSKEALFEALTLEEKRGLAEALFQLDADDPDVRGVLTRLGETYLVHMIRPDHVAIIRMVIGATEKFPRFGQAFYEAGPAQGVARLTAYLDRQVAAGRLRRADTELAAKHFLHLCQAGLLTRLLFAAGGPVTQGEIAPRVSEAIRVFFAAYGPED</sequence>
<feature type="region of interest" description="Disordered" evidence="5">
    <location>
        <begin position="1"/>
        <end position="34"/>
    </location>
</feature>
<dbReference type="InterPro" id="IPR023772">
    <property type="entry name" value="DNA-bd_HTH_TetR-type_CS"/>
</dbReference>
<evidence type="ECO:0000313" key="7">
    <source>
        <dbReference type="EMBL" id="CAA2102974.1"/>
    </source>
</evidence>
<dbReference type="PROSITE" id="PS50977">
    <property type="entry name" value="HTH_TETR_2"/>
    <property type="match status" value="1"/>
</dbReference>
<dbReference type="InterPro" id="IPR009057">
    <property type="entry name" value="Homeodomain-like_sf"/>
</dbReference>
<protein>
    <submittedName>
        <fullName evidence="7">Putative HTH-type transcriptional regulator</fullName>
    </submittedName>
</protein>
<keyword evidence="3" id="KW-0804">Transcription</keyword>
<dbReference type="FunFam" id="1.10.10.60:FF:000141">
    <property type="entry name" value="TetR family transcriptional regulator"/>
    <property type="match status" value="1"/>
</dbReference>
<keyword evidence="1" id="KW-0805">Transcription regulation</keyword>
<evidence type="ECO:0000256" key="4">
    <source>
        <dbReference type="PROSITE-ProRule" id="PRU00335"/>
    </source>
</evidence>
<dbReference type="EMBL" id="LR743504">
    <property type="protein sequence ID" value="CAA2102974.1"/>
    <property type="molecule type" value="Genomic_DNA"/>
</dbReference>
<dbReference type="Pfam" id="PF00440">
    <property type="entry name" value="TetR_N"/>
    <property type="match status" value="1"/>
</dbReference>
<dbReference type="InterPro" id="IPR036271">
    <property type="entry name" value="Tet_transcr_reg_TetR-rel_C_sf"/>
</dbReference>
<feature type="domain" description="HTH tetR-type" evidence="6">
    <location>
        <begin position="33"/>
        <end position="93"/>
    </location>
</feature>
<dbReference type="GO" id="GO:0000976">
    <property type="term" value="F:transcription cis-regulatory region binding"/>
    <property type="evidence" value="ECO:0007669"/>
    <property type="project" value="TreeGrafter"/>
</dbReference>
<dbReference type="PANTHER" id="PTHR30055">
    <property type="entry name" value="HTH-TYPE TRANSCRIPTIONAL REGULATOR RUTR"/>
    <property type="match status" value="1"/>
</dbReference>
<evidence type="ECO:0000259" key="6">
    <source>
        <dbReference type="PROSITE" id="PS50977"/>
    </source>
</evidence>
<dbReference type="PANTHER" id="PTHR30055:SF146">
    <property type="entry name" value="HTH-TYPE TRANSCRIPTIONAL DUAL REGULATOR CECR"/>
    <property type="match status" value="1"/>
</dbReference>
<proteinExistence type="predicted"/>
<dbReference type="Gene3D" id="1.10.10.60">
    <property type="entry name" value="Homeodomain-like"/>
    <property type="match status" value="1"/>
</dbReference>
<evidence type="ECO:0000256" key="5">
    <source>
        <dbReference type="SAM" id="MobiDB-lite"/>
    </source>
</evidence>
<organism evidence="7">
    <name type="scientific">Methylobacterium bullatum</name>
    <dbReference type="NCBI Taxonomy" id="570505"/>
    <lineage>
        <taxon>Bacteria</taxon>
        <taxon>Pseudomonadati</taxon>
        <taxon>Pseudomonadota</taxon>
        <taxon>Alphaproteobacteria</taxon>
        <taxon>Hyphomicrobiales</taxon>
        <taxon>Methylobacteriaceae</taxon>
        <taxon>Methylobacterium</taxon>
    </lineage>
</organism>
<dbReference type="InterPro" id="IPR039536">
    <property type="entry name" value="TetR_C_Proteobacteria"/>
</dbReference>
<keyword evidence="2 4" id="KW-0238">DNA-binding</keyword>
<dbReference type="AlphaFoldDB" id="A0A679IRU4"/>